<sequence>MSDRSSTSSSRHTYLVCYDVAHAKRLRQVFKICKDHGTHLQFSVFECDLNPRELVQLQRTLKEVIKHDEDQVLFVSLGPAEGRGDRVISSLGLPYSRFDAPCYVV</sequence>
<dbReference type="GO" id="GO:0016787">
    <property type="term" value="F:hydrolase activity"/>
    <property type="evidence" value="ECO:0007669"/>
    <property type="project" value="UniProtKB-KW"/>
</dbReference>
<evidence type="ECO:0000256" key="6">
    <source>
        <dbReference type="ARBA" id="ARBA00022801"/>
    </source>
</evidence>
<gene>
    <name evidence="9" type="primary">cas2</name>
    <name evidence="10" type="ORF">SAMN02745166_03506</name>
</gene>
<dbReference type="STRING" id="48467.SAMN02745166_03506"/>
<dbReference type="SUPFAM" id="SSF143430">
    <property type="entry name" value="TTP0101/SSO1404-like"/>
    <property type="match status" value="1"/>
</dbReference>
<dbReference type="PANTHER" id="PTHR34405:SF3">
    <property type="entry name" value="CRISPR-ASSOCIATED ENDORIBONUCLEASE CAS2 3"/>
    <property type="match status" value="1"/>
</dbReference>
<dbReference type="GO" id="GO:0051607">
    <property type="term" value="P:defense response to virus"/>
    <property type="evidence" value="ECO:0007669"/>
    <property type="project" value="UniProtKB-UniRule"/>
</dbReference>
<reference evidence="11" key="1">
    <citation type="submission" date="2017-02" db="EMBL/GenBank/DDBJ databases">
        <authorList>
            <person name="Varghese N."/>
            <person name="Submissions S."/>
        </authorList>
    </citation>
    <scope>NUCLEOTIDE SEQUENCE [LARGE SCALE GENOMIC DNA]</scope>
    <source>
        <strain evidence="11">ATCC 700200</strain>
    </source>
</reference>
<dbReference type="Gene3D" id="3.30.70.240">
    <property type="match status" value="1"/>
</dbReference>
<comment type="similarity">
    <text evidence="2 9">Belongs to the CRISPR-associated endoribonuclease Cas2 protein family.</text>
</comment>
<dbReference type="GO" id="GO:0043571">
    <property type="term" value="P:maintenance of CRISPR repeat elements"/>
    <property type="evidence" value="ECO:0007669"/>
    <property type="project" value="UniProtKB-UniRule"/>
</dbReference>
<accession>A0A1T4YL58</accession>
<comment type="function">
    <text evidence="9">CRISPR (clustered regularly interspaced short palindromic repeat), is an adaptive immune system that provides protection against mobile genetic elements (viruses, transposable elements and conjugative plasmids). CRISPR clusters contain sequences complementary to antecedent mobile elements and target invading nucleic acids. CRISPR clusters are transcribed and processed into CRISPR RNA (crRNA). Functions as a ssRNA-specific endoribonuclease. Involved in the integration of spacer DNA into the CRISPR cassette.</text>
</comment>
<keyword evidence="6 9" id="KW-0378">Hydrolase</keyword>
<dbReference type="AlphaFoldDB" id="A0A1T4YL58"/>
<keyword evidence="7 9" id="KW-0460">Magnesium</keyword>
<evidence type="ECO:0000256" key="5">
    <source>
        <dbReference type="ARBA" id="ARBA00022759"/>
    </source>
</evidence>
<dbReference type="InterPro" id="IPR019199">
    <property type="entry name" value="Virulence_VapD/CRISPR_Cas2"/>
</dbReference>
<dbReference type="EMBL" id="FUYE01000013">
    <property type="protein sequence ID" value="SKB02001.1"/>
    <property type="molecule type" value="Genomic_DNA"/>
</dbReference>
<keyword evidence="8 9" id="KW-0051">Antiviral defense</keyword>
<dbReference type="NCBIfam" id="TIGR01573">
    <property type="entry name" value="cas2"/>
    <property type="match status" value="1"/>
</dbReference>
<dbReference type="PANTHER" id="PTHR34405">
    <property type="entry name" value="CRISPR-ASSOCIATED ENDORIBONUCLEASE CAS2"/>
    <property type="match status" value="1"/>
</dbReference>
<organism evidence="10 11">
    <name type="scientific">Prosthecobacter debontii</name>
    <dbReference type="NCBI Taxonomy" id="48467"/>
    <lineage>
        <taxon>Bacteria</taxon>
        <taxon>Pseudomonadati</taxon>
        <taxon>Verrucomicrobiota</taxon>
        <taxon>Verrucomicrobiia</taxon>
        <taxon>Verrucomicrobiales</taxon>
        <taxon>Verrucomicrobiaceae</taxon>
        <taxon>Prosthecobacter</taxon>
    </lineage>
</organism>
<evidence type="ECO:0000313" key="11">
    <source>
        <dbReference type="Proteomes" id="UP000190774"/>
    </source>
</evidence>
<proteinExistence type="inferred from homology"/>
<dbReference type="Pfam" id="PF09827">
    <property type="entry name" value="CRISPR_Cas2"/>
    <property type="match status" value="1"/>
</dbReference>
<dbReference type="RefSeq" id="WP_078814696.1">
    <property type="nucleotide sequence ID" value="NZ_FUYE01000013.1"/>
</dbReference>
<feature type="binding site" evidence="9">
    <location>
        <position position="19"/>
    </location>
    <ligand>
        <name>Mg(2+)</name>
        <dbReference type="ChEBI" id="CHEBI:18420"/>
        <note>catalytic</note>
    </ligand>
</feature>
<dbReference type="HAMAP" id="MF_01471">
    <property type="entry name" value="Cas2"/>
    <property type="match status" value="1"/>
</dbReference>
<evidence type="ECO:0000256" key="3">
    <source>
        <dbReference type="ARBA" id="ARBA00022722"/>
    </source>
</evidence>
<evidence type="ECO:0000313" key="10">
    <source>
        <dbReference type="EMBL" id="SKB02001.1"/>
    </source>
</evidence>
<evidence type="ECO:0000256" key="8">
    <source>
        <dbReference type="ARBA" id="ARBA00023118"/>
    </source>
</evidence>
<comment type="cofactor">
    <cofactor evidence="1 9">
        <name>Mg(2+)</name>
        <dbReference type="ChEBI" id="CHEBI:18420"/>
    </cofactor>
</comment>
<dbReference type="OrthoDB" id="9798176at2"/>
<keyword evidence="11" id="KW-1185">Reference proteome</keyword>
<evidence type="ECO:0000256" key="4">
    <source>
        <dbReference type="ARBA" id="ARBA00022723"/>
    </source>
</evidence>
<comment type="subunit">
    <text evidence="9">Homodimer, forms a heterotetramer with a Cas1 homodimer.</text>
</comment>
<name>A0A1T4YL58_9BACT</name>
<evidence type="ECO:0000256" key="2">
    <source>
        <dbReference type="ARBA" id="ARBA00009959"/>
    </source>
</evidence>
<dbReference type="Proteomes" id="UP000190774">
    <property type="component" value="Unassembled WGS sequence"/>
</dbReference>
<protein>
    <recommendedName>
        <fullName evidence="9">CRISPR-associated endoribonuclease Cas2</fullName>
        <ecNumber evidence="9">3.1.-.-</ecNumber>
    </recommendedName>
</protein>
<dbReference type="EC" id="3.1.-.-" evidence="9"/>
<evidence type="ECO:0000256" key="1">
    <source>
        <dbReference type="ARBA" id="ARBA00001946"/>
    </source>
</evidence>
<keyword evidence="4 9" id="KW-0479">Metal-binding</keyword>
<keyword evidence="5 9" id="KW-0255">Endonuclease</keyword>
<dbReference type="InterPro" id="IPR021127">
    <property type="entry name" value="CRISPR_associated_Cas2"/>
</dbReference>
<keyword evidence="3 9" id="KW-0540">Nuclease</keyword>
<evidence type="ECO:0000256" key="7">
    <source>
        <dbReference type="ARBA" id="ARBA00022842"/>
    </source>
</evidence>
<dbReference type="GO" id="GO:0004521">
    <property type="term" value="F:RNA endonuclease activity"/>
    <property type="evidence" value="ECO:0007669"/>
    <property type="project" value="InterPro"/>
</dbReference>
<dbReference type="GO" id="GO:0046872">
    <property type="term" value="F:metal ion binding"/>
    <property type="evidence" value="ECO:0007669"/>
    <property type="project" value="UniProtKB-UniRule"/>
</dbReference>
<evidence type="ECO:0000256" key="9">
    <source>
        <dbReference type="HAMAP-Rule" id="MF_01471"/>
    </source>
</evidence>
<dbReference type="CDD" id="cd09725">
    <property type="entry name" value="Cas2_I_II_III"/>
    <property type="match status" value="1"/>
</dbReference>